<dbReference type="GO" id="GO:0005262">
    <property type="term" value="F:calcium channel activity"/>
    <property type="evidence" value="ECO:0007669"/>
    <property type="project" value="UniProtKB-KW"/>
</dbReference>
<evidence type="ECO:0000256" key="5">
    <source>
        <dbReference type="ARBA" id="ARBA00022673"/>
    </source>
</evidence>
<dbReference type="FunFam" id="1.25.40.20:FF:000185">
    <property type="entry name" value="OSMotic avoidance abnormal family member"/>
    <property type="match status" value="1"/>
</dbReference>
<dbReference type="Gene3D" id="1.25.40.20">
    <property type="entry name" value="Ankyrin repeat-containing domain"/>
    <property type="match status" value="1"/>
</dbReference>
<dbReference type="PANTHER" id="PTHR10582">
    <property type="entry name" value="TRANSIENT RECEPTOR POTENTIAL ION CHANNEL PROTEIN"/>
    <property type="match status" value="1"/>
</dbReference>
<evidence type="ECO:0000256" key="9">
    <source>
        <dbReference type="ARBA" id="ARBA00023303"/>
    </source>
</evidence>
<dbReference type="InterPro" id="IPR036770">
    <property type="entry name" value="Ankyrin_rpt-contain_sf"/>
</dbReference>
<proteinExistence type="predicted"/>
<evidence type="ECO:0000256" key="11">
    <source>
        <dbReference type="SAM" id="Phobius"/>
    </source>
</evidence>
<evidence type="ECO:0000256" key="8">
    <source>
        <dbReference type="ARBA" id="ARBA00023065"/>
    </source>
</evidence>
<dbReference type="PROSITE" id="PS50297">
    <property type="entry name" value="ANK_REP_REGION"/>
    <property type="match status" value="2"/>
</dbReference>
<keyword evidence="10" id="KW-0040">ANK repeat</keyword>
<dbReference type="InterPro" id="IPR002110">
    <property type="entry name" value="Ankyrin_rpt"/>
</dbReference>
<keyword evidence="6" id="KW-0677">Repeat</keyword>
<keyword evidence="7" id="KW-0106">Calcium</keyword>
<dbReference type="InterPro" id="IPR024862">
    <property type="entry name" value="TRPV"/>
</dbReference>
<gene>
    <name evidence="12" type="ORF">HERILL_LOCUS14162</name>
</gene>
<dbReference type="Pfam" id="PF12796">
    <property type="entry name" value="Ank_2"/>
    <property type="match status" value="1"/>
</dbReference>
<evidence type="ECO:0000256" key="3">
    <source>
        <dbReference type="ARBA" id="ARBA00022475"/>
    </source>
</evidence>
<evidence type="ECO:0000256" key="4">
    <source>
        <dbReference type="ARBA" id="ARBA00022568"/>
    </source>
</evidence>
<evidence type="ECO:0000256" key="6">
    <source>
        <dbReference type="ARBA" id="ARBA00022737"/>
    </source>
</evidence>
<dbReference type="GO" id="GO:0098703">
    <property type="term" value="P:calcium ion import across plasma membrane"/>
    <property type="evidence" value="ECO:0007669"/>
    <property type="project" value="TreeGrafter"/>
</dbReference>
<organism evidence="12 13">
    <name type="scientific">Hermetia illucens</name>
    <name type="common">Black soldier fly</name>
    <dbReference type="NCBI Taxonomy" id="343691"/>
    <lineage>
        <taxon>Eukaryota</taxon>
        <taxon>Metazoa</taxon>
        <taxon>Ecdysozoa</taxon>
        <taxon>Arthropoda</taxon>
        <taxon>Hexapoda</taxon>
        <taxon>Insecta</taxon>
        <taxon>Pterygota</taxon>
        <taxon>Neoptera</taxon>
        <taxon>Endopterygota</taxon>
        <taxon>Diptera</taxon>
        <taxon>Brachycera</taxon>
        <taxon>Stratiomyomorpha</taxon>
        <taxon>Stratiomyidae</taxon>
        <taxon>Hermetiinae</taxon>
        <taxon>Hermetia</taxon>
    </lineage>
</organism>
<dbReference type="AlphaFoldDB" id="A0A7R8Z0Q3"/>
<keyword evidence="11" id="KW-0812">Transmembrane</keyword>
<keyword evidence="8" id="KW-0406">Ion transport</keyword>
<reference evidence="12 13" key="1">
    <citation type="submission" date="2020-11" db="EMBL/GenBank/DDBJ databases">
        <authorList>
            <person name="Wallbank WR R."/>
            <person name="Pardo Diaz C."/>
            <person name="Kozak K."/>
            <person name="Martin S."/>
            <person name="Jiggins C."/>
            <person name="Moest M."/>
            <person name="Warren A I."/>
            <person name="Generalovic N T."/>
            <person name="Byers J.R.P. K."/>
            <person name="Montejo-Kovacevich G."/>
            <person name="Yen C E."/>
        </authorList>
    </citation>
    <scope>NUCLEOTIDE SEQUENCE [LARGE SCALE GENOMIC DNA]</scope>
</reference>
<dbReference type="PANTHER" id="PTHR10582:SF2">
    <property type="entry name" value="INACTIVE"/>
    <property type="match status" value="1"/>
</dbReference>
<evidence type="ECO:0000256" key="10">
    <source>
        <dbReference type="PROSITE-ProRule" id="PRU00023"/>
    </source>
</evidence>
<evidence type="ECO:0000256" key="2">
    <source>
        <dbReference type="ARBA" id="ARBA00022448"/>
    </source>
</evidence>
<keyword evidence="11" id="KW-0472">Membrane</keyword>
<keyword evidence="13" id="KW-1185">Reference proteome</keyword>
<dbReference type="OrthoDB" id="533508at2759"/>
<accession>A0A7R8Z0Q3</accession>
<keyword evidence="11" id="KW-1133">Transmembrane helix</keyword>
<dbReference type="Pfam" id="PF00023">
    <property type="entry name" value="Ank"/>
    <property type="match status" value="1"/>
</dbReference>
<protein>
    <recommendedName>
        <fullName evidence="14">Transient receptor potential cation channel subfamily V member 6</fullName>
    </recommendedName>
</protein>
<evidence type="ECO:0000313" key="13">
    <source>
        <dbReference type="Proteomes" id="UP000594454"/>
    </source>
</evidence>
<comment type="subcellular location">
    <subcellularLocation>
        <location evidence="1">Cell membrane</location>
        <topology evidence="1">Multi-pass membrane protein</topology>
    </subcellularLocation>
</comment>
<evidence type="ECO:0000313" key="12">
    <source>
        <dbReference type="EMBL" id="CAD7091761.1"/>
    </source>
</evidence>
<feature type="repeat" description="ANK" evidence="10">
    <location>
        <begin position="170"/>
        <end position="202"/>
    </location>
</feature>
<dbReference type="SUPFAM" id="SSF48403">
    <property type="entry name" value="Ankyrin repeat"/>
    <property type="match status" value="1"/>
</dbReference>
<feature type="repeat" description="ANK" evidence="10">
    <location>
        <begin position="228"/>
        <end position="260"/>
    </location>
</feature>
<evidence type="ECO:0008006" key="14">
    <source>
        <dbReference type="Google" id="ProtNLM"/>
    </source>
</evidence>
<dbReference type="SMART" id="SM00248">
    <property type="entry name" value="ANK"/>
    <property type="match status" value="5"/>
</dbReference>
<dbReference type="Proteomes" id="UP000594454">
    <property type="component" value="Chromosome 5"/>
</dbReference>
<keyword evidence="9" id="KW-0407">Ion channel</keyword>
<name>A0A7R8Z0Q3_HERIL</name>
<dbReference type="EMBL" id="LR899013">
    <property type="protein sequence ID" value="CAD7091761.1"/>
    <property type="molecule type" value="Genomic_DNA"/>
</dbReference>
<evidence type="ECO:0000256" key="7">
    <source>
        <dbReference type="ARBA" id="ARBA00022837"/>
    </source>
</evidence>
<evidence type="ECO:0000256" key="1">
    <source>
        <dbReference type="ARBA" id="ARBA00004651"/>
    </source>
</evidence>
<dbReference type="PROSITE" id="PS50088">
    <property type="entry name" value="ANK_REPEAT"/>
    <property type="match status" value="2"/>
</dbReference>
<dbReference type="InParanoid" id="A0A7R8Z0Q3"/>
<keyword evidence="3" id="KW-1003">Cell membrane</keyword>
<keyword evidence="5" id="KW-0107">Calcium channel</keyword>
<dbReference type="GO" id="GO:0005886">
    <property type="term" value="C:plasma membrane"/>
    <property type="evidence" value="ECO:0007669"/>
    <property type="project" value="UniProtKB-SubCell"/>
</dbReference>
<feature type="transmembrane region" description="Helical" evidence="11">
    <location>
        <begin position="392"/>
        <end position="412"/>
    </location>
</feature>
<sequence>MLFQKYCRKKKVEVKPGAILDQVISQSSSTANKCLLYKLANYKRGGDLIDAIQTGGQIAVEQLIREQFSVFMYNGGRGQIINRAEFLRWKYRDNCEVIIPIEASLSYHDPLGKWQDHKACWQMQYRGSLGESLLHVLIICDTKIHTKLARILLRIFPILALDVMEGEEYLGASALHLAIAYSNNELVADLVEAGAIVNQRAIGSFFLPRDQQRSKPAKCTDYEGLAYLGEYPLAWAACCANESVYNLLLENGADPDLQDSLGNMILHMVVVCDKLDMFGYALRHPRHPARNGIVNTAGLTPLTLACKLGRAEVFREMLELSSREFWRYSNITCSGYPLNALDTLLPDGRTNWNSALFIILNGTKEEHLDMLDGGIIQRLLEEKWKTFARNQFLKRLLILFIHLFFLSISVYLRPVSENVENRHYTVESNDKEGIDVKKIIRYCCELATIAGVLSYVIFQQGDEVKNQGITAFLKQLVNMH</sequence>
<keyword evidence="4" id="KW-0109">Calcium transport</keyword>
<keyword evidence="2" id="KW-0813">Transport</keyword>